<dbReference type="PROSITE" id="PS51755">
    <property type="entry name" value="OMPR_PHOB"/>
    <property type="match status" value="1"/>
</dbReference>
<evidence type="ECO:0000313" key="13">
    <source>
        <dbReference type="Proteomes" id="UP000712157"/>
    </source>
</evidence>
<protein>
    <recommendedName>
        <fullName evidence="1">Stage 0 sporulation protein A homolog</fullName>
    </recommendedName>
</protein>
<dbReference type="GO" id="GO:0005829">
    <property type="term" value="C:cytosol"/>
    <property type="evidence" value="ECO:0007669"/>
    <property type="project" value="TreeGrafter"/>
</dbReference>
<evidence type="ECO:0000256" key="6">
    <source>
        <dbReference type="ARBA" id="ARBA00023163"/>
    </source>
</evidence>
<feature type="domain" description="Response regulatory" evidence="10">
    <location>
        <begin position="3"/>
        <end position="116"/>
    </location>
</feature>
<dbReference type="CDD" id="cd00383">
    <property type="entry name" value="trans_reg_C"/>
    <property type="match status" value="1"/>
</dbReference>
<evidence type="ECO:0000259" key="10">
    <source>
        <dbReference type="PROSITE" id="PS50110"/>
    </source>
</evidence>
<dbReference type="InterPro" id="IPR036388">
    <property type="entry name" value="WH-like_DNA-bd_sf"/>
</dbReference>
<keyword evidence="2 8" id="KW-0597">Phosphoprotein</keyword>
<dbReference type="RefSeq" id="WP_238722745.1">
    <property type="nucleotide sequence ID" value="NZ_JAHQCW010000038.1"/>
</dbReference>
<dbReference type="SMART" id="SM00862">
    <property type="entry name" value="Trans_reg_C"/>
    <property type="match status" value="1"/>
</dbReference>
<dbReference type="Proteomes" id="UP000712157">
    <property type="component" value="Unassembled WGS sequence"/>
</dbReference>
<dbReference type="Pfam" id="PF00072">
    <property type="entry name" value="Response_reg"/>
    <property type="match status" value="1"/>
</dbReference>
<dbReference type="SUPFAM" id="SSF46894">
    <property type="entry name" value="C-terminal effector domain of the bipartite response regulators"/>
    <property type="match status" value="1"/>
</dbReference>
<dbReference type="CDD" id="cd17574">
    <property type="entry name" value="REC_OmpR"/>
    <property type="match status" value="1"/>
</dbReference>
<dbReference type="EMBL" id="JAHQCW010000038">
    <property type="protein sequence ID" value="MBU9738630.1"/>
    <property type="molecule type" value="Genomic_DNA"/>
</dbReference>
<dbReference type="Gene3D" id="6.10.250.690">
    <property type="match status" value="1"/>
</dbReference>
<dbReference type="SUPFAM" id="SSF52172">
    <property type="entry name" value="CheY-like"/>
    <property type="match status" value="1"/>
</dbReference>
<evidence type="ECO:0000256" key="3">
    <source>
        <dbReference type="ARBA" id="ARBA00023012"/>
    </source>
</evidence>
<dbReference type="Pfam" id="PF00486">
    <property type="entry name" value="Trans_reg_C"/>
    <property type="match status" value="1"/>
</dbReference>
<keyword evidence="4" id="KW-0805">Transcription regulation</keyword>
<accession>A0A949NIS0</accession>
<evidence type="ECO:0000259" key="11">
    <source>
        <dbReference type="PROSITE" id="PS51755"/>
    </source>
</evidence>
<dbReference type="AlphaFoldDB" id="A0A949NIS0"/>
<gene>
    <name evidence="12" type="ORF">KTH89_18975</name>
</gene>
<evidence type="ECO:0000256" key="2">
    <source>
        <dbReference type="ARBA" id="ARBA00022553"/>
    </source>
</evidence>
<dbReference type="GO" id="GO:0000976">
    <property type="term" value="F:transcription cis-regulatory region binding"/>
    <property type="evidence" value="ECO:0007669"/>
    <property type="project" value="TreeGrafter"/>
</dbReference>
<comment type="function">
    <text evidence="7">May play the central regulatory role in sporulation. It may be an element of the effector pathway responsible for the activation of sporulation genes in response to nutritional stress. Spo0A may act in concert with spo0H (a sigma factor) to control the expression of some genes that are critical to the sporulation process.</text>
</comment>
<feature type="DNA-binding region" description="OmpR/PhoB-type" evidence="9">
    <location>
        <begin position="118"/>
        <end position="219"/>
    </location>
</feature>
<organism evidence="12 13">
    <name type="scientific">Diplocloster agilis</name>
    <dbReference type="NCBI Taxonomy" id="2850323"/>
    <lineage>
        <taxon>Bacteria</taxon>
        <taxon>Bacillati</taxon>
        <taxon>Bacillota</taxon>
        <taxon>Clostridia</taxon>
        <taxon>Lachnospirales</taxon>
        <taxon>Lachnospiraceae</taxon>
        <taxon>Diplocloster</taxon>
    </lineage>
</organism>
<keyword evidence="6" id="KW-0804">Transcription</keyword>
<reference evidence="12" key="1">
    <citation type="submission" date="2021-06" db="EMBL/GenBank/DDBJ databases">
        <title>Description of novel taxa of the family Lachnospiraceae.</title>
        <authorList>
            <person name="Chaplin A.V."/>
            <person name="Sokolova S.R."/>
            <person name="Pikina A.P."/>
            <person name="Korzhanova M."/>
            <person name="Belova V."/>
            <person name="Korostin D."/>
            <person name="Efimov B.A."/>
        </authorList>
    </citation>
    <scope>NUCLEOTIDE SEQUENCE</scope>
    <source>
        <strain evidence="12">ASD5720</strain>
    </source>
</reference>
<comment type="caution">
    <text evidence="12">The sequence shown here is derived from an EMBL/GenBank/DDBJ whole genome shotgun (WGS) entry which is preliminary data.</text>
</comment>
<dbReference type="PANTHER" id="PTHR48111:SF1">
    <property type="entry name" value="TWO-COMPONENT RESPONSE REGULATOR ORR33"/>
    <property type="match status" value="1"/>
</dbReference>
<evidence type="ECO:0000313" key="12">
    <source>
        <dbReference type="EMBL" id="MBU9738630.1"/>
    </source>
</evidence>
<name>A0A949NIS0_9FIRM</name>
<keyword evidence="13" id="KW-1185">Reference proteome</keyword>
<sequence>MSDLLFVDDNPDILEANRSYFEDQGFHATACISGEAAALLLQTHSFDCIVLDVMMPGMDGYEVCKFIREKTSTPVIFLSCLDQPDDKVRGLMLGGDAYMVKPYDLRELHAQVVACVRRKEKEAAPAPDFFIDRERRIVRLHEHSAILSKKEMALLCLLLSRPDKTLSKESLCAALWPGEAADENRLQSLVRNLRRKTDFACSHIGRITSVYGQGYRLDAGEGEGD</sequence>
<dbReference type="Gene3D" id="3.40.50.2300">
    <property type="match status" value="1"/>
</dbReference>
<keyword evidence="5 9" id="KW-0238">DNA-binding</keyword>
<dbReference type="InterPro" id="IPR011006">
    <property type="entry name" value="CheY-like_superfamily"/>
</dbReference>
<dbReference type="PANTHER" id="PTHR48111">
    <property type="entry name" value="REGULATOR OF RPOS"/>
    <property type="match status" value="1"/>
</dbReference>
<dbReference type="PROSITE" id="PS50110">
    <property type="entry name" value="RESPONSE_REGULATORY"/>
    <property type="match status" value="1"/>
</dbReference>
<evidence type="ECO:0000256" key="7">
    <source>
        <dbReference type="ARBA" id="ARBA00024867"/>
    </source>
</evidence>
<dbReference type="GO" id="GO:0000156">
    <property type="term" value="F:phosphorelay response regulator activity"/>
    <property type="evidence" value="ECO:0007669"/>
    <property type="project" value="TreeGrafter"/>
</dbReference>
<evidence type="ECO:0000256" key="5">
    <source>
        <dbReference type="ARBA" id="ARBA00023125"/>
    </source>
</evidence>
<proteinExistence type="predicted"/>
<evidence type="ECO:0000256" key="9">
    <source>
        <dbReference type="PROSITE-ProRule" id="PRU01091"/>
    </source>
</evidence>
<dbReference type="SMART" id="SM00448">
    <property type="entry name" value="REC"/>
    <property type="match status" value="1"/>
</dbReference>
<dbReference type="GO" id="GO:0006355">
    <property type="term" value="P:regulation of DNA-templated transcription"/>
    <property type="evidence" value="ECO:0007669"/>
    <property type="project" value="InterPro"/>
</dbReference>
<dbReference type="InterPro" id="IPR016032">
    <property type="entry name" value="Sig_transdc_resp-reg_C-effctor"/>
</dbReference>
<dbReference type="GO" id="GO:0032993">
    <property type="term" value="C:protein-DNA complex"/>
    <property type="evidence" value="ECO:0007669"/>
    <property type="project" value="TreeGrafter"/>
</dbReference>
<feature type="domain" description="OmpR/PhoB-type" evidence="11">
    <location>
        <begin position="118"/>
        <end position="219"/>
    </location>
</feature>
<feature type="modified residue" description="4-aspartylphosphate" evidence="8">
    <location>
        <position position="52"/>
    </location>
</feature>
<dbReference type="Gene3D" id="1.10.10.10">
    <property type="entry name" value="Winged helix-like DNA-binding domain superfamily/Winged helix DNA-binding domain"/>
    <property type="match status" value="1"/>
</dbReference>
<dbReference type="InterPro" id="IPR001867">
    <property type="entry name" value="OmpR/PhoB-type_DNA-bd"/>
</dbReference>
<evidence type="ECO:0000256" key="8">
    <source>
        <dbReference type="PROSITE-ProRule" id="PRU00169"/>
    </source>
</evidence>
<dbReference type="InterPro" id="IPR039420">
    <property type="entry name" value="WalR-like"/>
</dbReference>
<evidence type="ECO:0000256" key="1">
    <source>
        <dbReference type="ARBA" id="ARBA00018672"/>
    </source>
</evidence>
<evidence type="ECO:0000256" key="4">
    <source>
        <dbReference type="ARBA" id="ARBA00023015"/>
    </source>
</evidence>
<dbReference type="InterPro" id="IPR001789">
    <property type="entry name" value="Sig_transdc_resp-reg_receiver"/>
</dbReference>
<keyword evidence="3" id="KW-0902">Two-component regulatory system</keyword>